<keyword evidence="2" id="KW-1133">Transmembrane helix</keyword>
<reference evidence="3 4" key="1">
    <citation type="submission" date="2016-05" db="EMBL/GenBank/DDBJ databases">
        <title>Genome sequencing reveals origins of a unique bacterial endosymbiosis in the earliest lineages of terrestrial Fungi.</title>
        <authorList>
            <consortium name="DOE Joint Genome Institute"/>
            <person name="Uehling J."/>
            <person name="Gryganskyi A."/>
            <person name="Hameed K."/>
            <person name="Tschaplinski T."/>
            <person name="Misztal P."/>
            <person name="Wu S."/>
            <person name="Desiro A."/>
            <person name="Vande Pol N."/>
            <person name="Du Z.-Y."/>
            <person name="Zienkiewicz A."/>
            <person name="Zienkiewicz K."/>
            <person name="Morin E."/>
            <person name="Tisserant E."/>
            <person name="Splivallo R."/>
            <person name="Hainaut M."/>
            <person name="Henrissat B."/>
            <person name="Ohm R."/>
            <person name="Kuo A."/>
            <person name="Yan J."/>
            <person name="Lipzen A."/>
            <person name="Nolan M."/>
            <person name="Labutti K."/>
            <person name="Barry K."/>
            <person name="Goldstein A."/>
            <person name="Labbe J."/>
            <person name="Schadt C."/>
            <person name="Tuskan G."/>
            <person name="Grigoriev I."/>
            <person name="Martin F."/>
            <person name="Vilgalys R."/>
            <person name="Bonito G."/>
        </authorList>
    </citation>
    <scope>NUCLEOTIDE SEQUENCE [LARGE SCALE GENOMIC DNA]</scope>
    <source>
        <strain evidence="3 4">AG-77</strain>
    </source>
</reference>
<feature type="transmembrane region" description="Helical" evidence="2">
    <location>
        <begin position="80"/>
        <end position="109"/>
    </location>
</feature>
<protein>
    <submittedName>
        <fullName evidence="3">Uncharacterized protein</fullName>
    </submittedName>
</protein>
<dbReference type="EMBL" id="KV442052">
    <property type="protein sequence ID" value="OAQ28007.1"/>
    <property type="molecule type" value="Genomic_DNA"/>
</dbReference>
<evidence type="ECO:0000313" key="4">
    <source>
        <dbReference type="Proteomes" id="UP000078512"/>
    </source>
</evidence>
<feature type="region of interest" description="Disordered" evidence="1">
    <location>
        <begin position="121"/>
        <end position="146"/>
    </location>
</feature>
<feature type="region of interest" description="Disordered" evidence="1">
    <location>
        <begin position="164"/>
        <end position="221"/>
    </location>
</feature>
<gene>
    <name evidence="3" type="ORF">K457DRAFT_602618</name>
</gene>
<proteinExistence type="predicted"/>
<dbReference type="Proteomes" id="UP000078512">
    <property type="component" value="Unassembled WGS sequence"/>
</dbReference>
<sequence length="271" mass="30023">MLGKQAAIKAVDTEGLVSSPCVQAGLEKGTIVGLEDSNNTLRVEQMKKVDVVFSSFGVDPGTENKTVITSEVEDPSPLNVWLLLFCFVCVCALCLLFIPVHLFFFVFCFQRREGSKRLIPLFPSQQRETRPKRASTTEGQNTNTQTHTRFFSISLHTHTTSVFSAQNGSSSTQHSSTPKKSPKPSQLPSTTITTASNPPQQQRQPQNQSSPGLYTTHLPLTTTTPHLGSYRVLLTNVSSPRMLVRRSLTVLILLPSRLLLLLRPRFNRSIS</sequence>
<evidence type="ECO:0000256" key="1">
    <source>
        <dbReference type="SAM" id="MobiDB-lite"/>
    </source>
</evidence>
<feature type="compositionally biased region" description="Low complexity" evidence="1">
    <location>
        <begin position="169"/>
        <end position="221"/>
    </location>
</feature>
<organism evidence="3 4">
    <name type="scientific">Linnemannia elongata AG-77</name>
    <dbReference type="NCBI Taxonomy" id="1314771"/>
    <lineage>
        <taxon>Eukaryota</taxon>
        <taxon>Fungi</taxon>
        <taxon>Fungi incertae sedis</taxon>
        <taxon>Mucoromycota</taxon>
        <taxon>Mortierellomycotina</taxon>
        <taxon>Mortierellomycetes</taxon>
        <taxon>Mortierellales</taxon>
        <taxon>Mortierellaceae</taxon>
        <taxon>Linnemannia</taxon>
    </lineage>
</organism>
<keyword evidence="2" id="KW-0812">Transmembrane</keyword>
<feature type="compositionally biased region" description="Polar residues" evidence="1">
    <location>
        <begin position="134"/>
        <end position="146"/>
    </location>
</feature>
<dbReference type="AlphaFoldDB" id="A0A197JRU9"/>
<name>A0A197JRU9_9FUNG</name>
<dbReference type="OrthoDB" id="409848at2759"/>
<accession>A0A197JRU9</accession>
<keyword evidence="4" id="KW-1185">Reference proteome</keyword>
<evidence type="ECO:0000256" key="2">
    <source>
        <dbReference type="SAM" id="Phobius"/>
    </source>
</evidence>
<evidence type="ECO:0000313" key="3">
    <source>
        <dbReference type="EMBL" id="OAQ28007.1"/>
    </source>
</evidence>
<keyword evidence="2" id="KW-0472">Membrane</keyword>